<feature type="compositionally biased region" description="Acidic residues" evidence="1">
    <location>
        <begin position="125"/>
        <end position="137"/>
    </location>
</feature>
<evidence type="ECO:0000313" key="2">
    <source>
        <dbReference type="EMBL" id="KAG0485921.1"/>
    </source>
</evidence>
<gene>
    <name evidence="2" type="ORF">HPP92_010000</name>
</gene>
<accession>A0A835V7I4</accession>
<evidence type="ECO:0000256" key="1">
    <source>
        <dbReference type="SAM" id="MobiDB-lite"/>
    </source>
</evidence>
<protein>
    <submittedName>
        <fullName evidence="2">Uncharacterized protein</fullName>
    </submittedName>
</protein>
<reference evidence="2 3" key="1">
    <citation type="journal article" date="2020" name="Nat. Food">
        <title>A phased Vanilla planifolia genome enables genetic improvement of flavour and production.</title>
        <authorList>
            <person name="Hasing T."/>
            <person name="Tang H."/>
            <person name="Brym M."/>
            <person name="Khazi F."/>
            <person name="Huang T."/>
            <person name="Chambers A.H."/>
        </authorList>
    </citation>
    <scope>NUCLEOTIDE SEQUENCE [LARGE SCALE GENOMIC DNA]</scope>
    <source>
        <tissue evidence="2">Leaf</tissue>
    </source>
</reference>
<dbReference type="OrthoDB" id="601691at2759"/>
<comment type="caution">
    <text evidence="2">The sequence shown here is derived from an EMBL/GenBank/DDBJ whole genome shotgun (WGS) entry which is preliminary data.</text>
</comment>
<evidence type="ECO:0000313" key="3">
    <source>
        <dbReference type="Proteomes" id="UP000636800"/>
    </source>
</evidence>
<feature type="compositionally biased region" description="Acidic residues" evidence="1">
    <location>
        <begin position="144"/>
        <end position="176"/>
    </location>
</feature>
<name>A0A835V7I4_VANPL</name>
<dbReference type="EMBL" id="JADCNL010000004">
    <property type="protein sequence ID" value="KAG0485921.1"/>
    <property type="molecule type" value="Genomic_DNA"/>
</dbReference>
<keyword evidence="3" id="KW-1185">Reference proteome</keyword>
<feature type="region of interest" description="Disordered" evidence="1">
    <location>
        <begin position="122"/>
        <end position="183"/>
    </location>
</feature>
<sequence length="183" mass="20504">MEALGRSESSGTAAAALELVLMSAIESMVVETILDAGKSLFWLLCLAVSEHGLEWIRDEMLLLAAASAQYRPCVPLSSLWEKQKDEPIPRTRMMASLMTKKMKMRMTKVASKMKMEVRRRLLGDEGNEEDEDEDELEANGGGGSDDDEEDDDDDDEDDEDGEDEDEEGDEEDDEDQPPPKKRK</sequence>
<organism evidence="2 3">
    <name type="scientific">Vanilla planifolia</name>
    <name type="common">Vanilla</name>
    <dbReference type="NCBI Taxonomy" id="51239"/>
    <lineage>
        <taxon>Eukaryota</taxon>
        <taxon>Viridiplantae</taxon>
        <taxon>Streptophyta</taxon>
        <taxon>Embryophyta</taxon>
        <taxon>Tracheophyta</taxon>
        <taxon>Spermatophyta</taxon>
        <taxon>Magnoliopsida</taxon>
        <taxon>Liliopsida</taxon>
        <taxon>Asparagales</taxon>
        <taxon>Orchidaceae</taxon>
        <taxon>Vanilloideae</taxon>
        <taxon>Vanilleae</taxon>
        <taxon>Vanilla</taxon>
    </lineage>
</organism>
<dbReference type="Proteomes" id="UP000636800">
    <property type="component" value="Unassembled WGS sequence"/>
</dbReference>
<proteinExistence type="predicted"/>
<dbReference type="AlphaFoldDB" id="A0A835V7I4"/>